<dbReference type="PROSITE" id="PS50848">
    <property type="entry name" value="START"/>
    <property type="match status" value="1"/>
</dbReference>
<accession>A0A3P8V4Q1</accession>
<protein>
    <submittedName>
        <fullName evidence="7">StAR related lipid transfer domain containing 5</fullName>
    </submittedName>
</protein>
<evidence type="ECO:0000256" key="1">
    <source>
        <dbReference type="ARBA" id="ARBA00022448"/>
    </source>
</evidence>
<proteinExistence type="predicted"/>
<evidence type="ECO:0000256" key="2">
    <source>
        <dbReference type="ARBA" id="ARBA00023055"/>
    </source>
</evidence>
<evidence type="ECO:0000313" key="7">
    <source>
        <dbReference type="Ensembl" id="ENSCSEP00000009089.1"/>
    </source>
</evidence>
<comment type="function">
    <text evidence="4">May be involved in the intracellular transport of sterols or other lipids. May bind cholesterol or other sterols.</text>
</comment>
<keyword evidence="2" id="KW-0445">Lipid transport</keyword>
<evidence type="ECO:0000256" key="3">
    <source>
        <dbReference type="ARBA" id="ARBA00023121"/>
    </source>
</evidence>
<keyword evidence="3" id="KW-0446">Lipid-binding</keyword>
<dbReference type="Proteomes" id="UP000265120">
    <property type="component" value="Chromosome 5"/>
</dbReference>
<dbReference type="SMART" id="SM00234">
    <property type="entry name" value="START"/>
    <property type="match status" value="1"/>
</dbReference>
<evidence type="ECO:0000313" key="8">
    <source>
        <dbReference type="Proteomes" id="UP000265120"/>
    </source>
</evidence>
<name>A0A3P8V4Q1_CYNSE</name>
<dbReference type="PANTHER" id="PTHR46374">
    <property type="entry name" value="PROTEIN CBG07384"/>
    <property type="match status" value="1"/>
</dbReference>
<sequence length="202" mass="22209">MDYEHEAKKATDSMQSYRTDTSGWKVCKKSNDVVVSWQTFFSSFACLFPIIKCLPYKEIGLFTLSSSLTELYVENILLSPTQGTSICRTVTPSAAMGIIAPRDFVDVVVVKQYGDGSISSNATNVTHVSCPPQPGYVRGFNHPCGCICVPVSGEPNKTQVYTFFQTDLGGLLPRSVVDSFFPSSMAEFYNNLAKSVKSHKDI</sequence>
<keyword evidence="1" id="KW-0813">Transport</keyword>
<dbReference type="InterPro" id="IPR023393">
    <property type="entry name" value="START-like_dom_sf"/>
</dbReference>
<dbReference type="AlphaFoldDB" id="A0A3P8V4Q1"/>
<dbReference type="InterPro" id="IPR002913">
    <property type="entry name" value="START_lipid-bd_dom"/>
</dbReference>
<keyword evidence="8" id="KW-1185">Reference proteome</keyword>
<dbReference type="SUPFAM" id="SSF55961">
    <property type="entry name" value="Bet v1-like"/>
    <property type="match status" value="1"/>
</dbReference>
<dbReference type="InterPro" id="IPR043556">
    <property type="entry name" value="StARD5/6"/>
</dbReference>
<evidence type="ECO:0000259" key="6">
    <source>
        <dbReference type="PROSITE" id="PS50848"/>
    </source>
</evidence>
<dbReference type="PRINTS" id="PR00978">
    <property type="entry name" value="STARPROTEIN"/>
</dbReference>
<reference evidence="7" key="3">
    <citation type="submission" date="2025-09" db="UniProtKB">
        <authorList>
            <consortium name="Ensembl"/>
        </authorList>
    </citation>
    <scope>IDENTIFICATION</scope>
</reference>
<dbReference type="InterPro" id="IPR000799">
    <property type="entry name" value="StAR-like"/>
</dbReference>
<organism evidence="7 8">
    <name type="scientific">Cynoglossus semilaevis</name>
    <name type="common">Tongue sole</name>
    <dbReference type="NCBI Taxonomy" id="244447"/>
    <lineage>
        <taxon>Eukaryota</taxon>
        <taxon>Metazoa</taxon>
        <taxon>Chordata</taxon>
        <taxon>Craniata</taxon>
        <taxon>Vertebrata</taxon>
        <taxon>Euteleostomi</taxon>
        <taxon>Actinopterygii</taxon>
        <taxon>Neopterygii</taxon>
        <taxon>Teleostei</taxon>
        <taxon>Neoteleostei</taxon>
        <taxon>Acanthomorphata</taxon>
        <taxon>Carangaria</taxon>
        <taxon>Pleuronectiformes</taxon>
        <taxon>Pleuronectoidei</taxon>
        <taxon>Cynoglossidae</taxon>
        <taxon>Cynoglossinae</taxon>
        <taxon>Cynoglossus</taxon>
    </lineage>
</organism>
<dbReference type="Ensembl" id="ENSCSET00000009197.1">
    <property type="protein sequence ID" value="ENSCSEP00000009089.1"/>
    <property type="gene ID" value="ENSCSEG00000005823.1"/>
</dbReference>
<feature type="domain" description="START" evidence="6">
    <location>
        <begin position="37"/>
        <end position="201"/>
    </location>
</feature>
<dbReference type="Gene3D" id="3.30.530.20">
    <property type="match status" value="1"/>
</dbReference>
<dbReference type="GO" id="GO:0006869">
    <property type="term" value="P:lipid transport"/>
    <property type="evidence" value="ECO:0007669"/>
    <property type="project" value="UniProtKB-KW"/>
</dbReference>
<dbReference type="GO" id="GO:0008289">
    <property type="term" value="F:lipid binding"/>
    <property type="evidence" value="ECO:0007669"/>
    <property type="project" value="UniProtKB-KW"/>
</dbReference>
<evidence type="ECO:0000256" key="4">
    <source>
        <dbReference type="ARBA" id="ARBA00024750"/>
    </source>
</evidence>
<dbReference type="GeneTree" id="ENSGT00940000159159"/>
<comment type="catalytic activity">
    <reaction evidence="5">
        <text>cholesterol(in) = cholesterol(out)</text>
        <dbReference type="Rhea" id="RHEA:39747"/>
        <dbReference type="ChEBI" id="CHEBI:16113"/>
    </reaction>
</comment>
<reference evidence="7" key="2">
    <citation type="submission" date="2025-08" db="UniProtKB">
        <authorList>
            <consortium name="Ensembl"/>
        </authorList>
    </citation>
    <scope>IDENTIFICATION</scope>
</reference>
<dbReference type="Pfam" id="PF01852">
    <property type="entry name" value="START"/>
    <property type="match status" value="1"/>
</dbReference>
<evidence type="ECO:0000256" key="5">
    <source>
        <dbReference type="ARBA" id="ARBA00034049"/>
    </source>
</evidence>
<reference evidence="7 8" key="1">
    <citation type="journal article" date="2014" name="Nat. Genet.">
        <title>Whole-genome sequence of a flatfish provides insights into ZW sex chromosome evolution and adaptation to a benthic lifestyle.</title>
        <authorList>
            <person name="Chen S."/>
            <person name="Zhang G."/>
            <person name="Shao C."/>
            <person name="Huang Q."/>
            <person name="Liu G."/>
            <person name="Zhang P."/>
            <person name="Song W."/>
            <person name="An N."/>
            <person name="Chalopin D."/>
            <person name="Volff J.N."/>
            <person name="Hong Y."/>
            <person name="Li Q."/>
            <person name="Sha Z."/>
            <person name="Zhou H."/>
            <person name="Xie M."/>
            <person name="Yu Q."/>
            <person name="Liu Y."/>
            <person name="Xiang H."/>
            <person name="Wang N."/>
            <person name="Wu K."/>
            <person name="Yang C."/>
            <person name="Zhou Q."/>
            <person name="Liao X."/>
            <person name="Yang L."/>
            <person name="Hu Q."/>
            <person name="Zhang J."/>
            <person name="Meng L."/>
            <person name="Jin L."/>
            <person name="Tian Y."/>
            <person name="Lian J."/>
            <person name="Yang J."/>
            <person name="Miao G."/>
            <person name="Liu S."/>
            <person name="Liang Z."/>
            <person name="Yan F."/>
            <person name="Li Y."/>
            <person name="Sun B."/>
            <person name="Zhang H."/>
            <person name="Zhang J."/>
            <person name="Zhu Y."/>
            <person name="Du M."/>
            <person name="Zhao Y."/>
            <person name="Schartl M."/>
            <person name="Tang Q."/>
            <person name="Wang J."/>
        </authorList>
    </citation>
    <scope>NUCLEOTIDE SEQUENCE</scope>
</reference>
<dbReference type="PANTHER" id="PTHR46374:SF3">
    <property type="entry name" value="STAR-RELATED LIPID TRANSFER PROTEIN 5"/>
    <property type="match status" value="1"/>
</dbReference>